<keyword evidence="3" id="KW-1185">Reference proteome</keyword>
<protein>
    <submittedName>
        <fullName evidence="2">Uncharacterized protein</fullName>
    </submittedName>
</protein>
<organism evidence="2 3">
    <name type="scientific">Melipona quadrifasciata</name>
    <dbReference type="NCBI Taxonomy" id="166423"/>
    <lineage>
        <taxon>Eukaryota</taxon>
        <taxon>Metazoa</taxon>
        <taxon>Ecdysozoa</taxon>
        <taxon>Arthropoda</taxon>
        <taxon>Hexapoda</taxon>
        <taxon>Insecta</taxon>
        <taxon>Pterygota</taxon>
        <taxon>Neoptera</taxon>
        <taxon>Endopterygota</taxon>
        <taxon>Hymenoptera</taxon>
        <taxon>Apocrita</taxon>
        <taxon>Aculeata</taxon>
        <taxon>Apoidea</taxon>
        <taxon>Anthophila</taxon>
        <taxon>Apidae</taxon>
        <taxon>Melipona</taxon>
    </lineage>
</organism>
<dbReference type="EMBL" id="KQ435698">
    <property type="protein sequence ID" value="KOX80668.1"/>
    <property type="molecule type" value="Genomic_DNA"/>
</dbReference>
<evidence type="ECO:0000313" key="2">
    <source>
        <dbReference type="EMBL" id="KOX80668.1"/>
    </source>
</evidence>
<gene>
    <name evidence="2" type="ORF">WN51_01956</name>
</gene>
<evidence type="ECO:0000313" key="3">
    <source>
        <dbReference type="Proteomes" id="UP000053105"/>
    </source>
</evidence>
<feature type="compositionally biased region" description="Pro residues" evidence="1">
    <location>
        <begin position="51"/>
        <end position="68"/>
    </location>
</feature>
<dbReference type="Proteomes" id="UP000053105">
    <property type="component" value="Unassembled WGS sequence"/>
</dbReference>
<dbReference type="AlphaFoldDB" id="A0A0N0BKJ1"/>
<feature type="region of interest" description="Disordered" evidence="1">
    <location>
        <begin position="1"/>
        <end position="76"/>
    </location>
</feature>
<name>A0A0N0BKJ1_9HYME</name>
<accession>A0A0N0BKJ1</accession>
<sequence>MKSRGIWTEPGDSGVSWSLGGSPDAATLRPTPPHKDRSSPDQPTNCRHPEPPPLLPPPLPPSPSPSSAPPTATAKSPTLLLIPEIYGKSFGERVTTRRWIKSKSRRKAKNEADVARWLHANFGRCLQSNYTETLYLNDHVPTARDPTFVWRLQRAPHLAGIVEPSTATATAEQQQQQQQQSARPSRIPVEECANDRSVSKTVHQGDSSDLHMPSWLNLAQS</sequence>
<reference evidence="2 3" key="1">
    <citation type="submission" date="2015-07" db="EMBL/GenBank/DDBJ databases">
        <title>The genome of Melipona quadrifasciata.</title>
        <authorList>
            <person name="Pan H."/>
            <person name="Kapheim K."/>
        </authorList>
    </citation>
    <scope>NUCLEOTIDE SEQUENCE [LARGE SCALE GENOMIC DNA]</scope>
    <source>
        <strain evidence="2">0111107301</strain>
        <tissue evidence="2">Whole body</tissue>
    </source>
</reference>
<proteinExistence type="predicted"/>
<evidence type="ECO:0000256" key="1">
    <source>
        <dbReference type="SAM" id="MobiDB-lite"/>
    </source>
</evidence>
<feature type="region of interest" description="Disordered" evidence="1">
    <location>
        <begin position="175"/>
        <end position="213"/>
    </location>
</feature>